<keyword evidence="3" id="KW-1185">Reference proteome</keyword>
<evidence type="ECO:0000256" key="1">
    <source>
        <dbReference type="SAM" id="MobiDB-lite"/>
    </source>
</evidence>
<protein>
    <submittedName>
        <fullName evidence="2">Uncharacterized protein</fullName>
    </submittedName>
</protein>
<proteinExistence type="predicted"/>
<dbReference type="Proteomes" id="UP001148312">
    <property type="component" value="Unassembled WGS sequence"/>
</dbReference>
<accession>A0A9W9WVK2</accession>
<reference evidence="2" key="2">
    <citation type="journal article" date="2023" name="IMA Fungus">
        <title>Comparative genomic study of the Penicillium genus elucidates a diverse pangenome and 15 lateral gene transfer events.</title>
        <authorList>
            <person name="Petersen C."/>
            <person name="Sorensen T."/>
            <person name="Nielsen M.R."/>
            <person name="Sondergaard T.E."/>
            <person name="Sorensen J.L."/>
            <person name="Fitzpatrick D.A."/>
            <person name="Frisvad J.C."/>
            <person name="Nielsen K.L."/>
        </authorList>
    </citation>
    <scope>NUCLEOTIDE SEQUENCE</scope>
    <source>
        <strain evidence="2">IBT 30728</strain>
    </source>
</reference>
<sequence length="70" mass="7904">MNLHGGDQDEEDGPGASSPIEFFVPLAGRFADRDRVMDNGQGKKEVEKKTRERRDHDKKNQNIPNVTPAR</sequence>
<name>A0A9W9WVK2_9EURO</name>
<comment type="caution">
    <text evidence="2">The sequence shown here is derived from an EMBL/GenBank/DDBJ whole genome shotgun (WGS) entry which is preliminary data.</text>
</comment>
<evidence type="ECO:0000313" key="3">
    <source>
        <dbReference type="Proteomes" id="UP001148312"/>
    </source>
</evidence>
<reference evidence="2" key="1">
    <citation type="submission" date="2022-12" db="EMBL/GenBank/DDBJ databases">
        <authorList>
            <person name="Petersen C."/>
        </authorList>
    </citation>
    <scope>NUCLEOTIDE SEQUENCE</scope>
    <source>
        <strain evidence="2">IBT 30728</strain>
    </source>
</reference>
<gene>
    <name evidence="2" type="ORF">N7539_007678</name>
</gene>
<dbReference type="AlphaFoldDB" id="A0A9W9WVK2"/>
<feature type="region of interest" description="Disordered" evidence="1">
    <location>
        <begin position="1"/>
        <end position="70"/>
    </location>
</feature>
<organism evidence="2 3">
    <name type="scientific">Penicillium diatomitis</name>
    <dbReference type="NCBI Taxonomy" id="2819901"/>
    <lineage>
        <taxon>Eukaryota</taxon>
        <taxon>Fungi</taxon>
        <taxon>Dikarya</taxon>
        <taxon>Ascomycota</taxon>
        <taxon>Pezizomycotina</taxon>
        <taxon>Eurotiomycetes</taxon>
        <taxon>Eurotiomycetidae</taxon>
        <taxon>Eurotiales</taxon>
        <taxon>Aspergillaceae</taxon>
        <taxon>Penicillium</taxon>
    </lineage>
</organism>
<dbReference type="GeneID" id="81627528"/>
<dbReference type="EMBL" id="JAPWDQ010000010">
    <property type="protein sequence ID" value="KAJ5477534.1"/>
    <property type="molecule type" value="Genomic_DNA"/>
</dbReference>
<evidence type="ECO:0000313" key="2">
    <source>
        <dbReference type="EMBL" id="KAJ5477534.1"/>
    </source>
</evidence>
<feature type="compositionally biased region" description="Polar residues" evidence="1">
    <location>
        <begin position="61"/>
        <end position="70"/>
    </location>
</feature>
<feature type="compositionally biased region" description="Basic and acidic residues" evidence="1">
    <location>
        <begin position="30"/>
        <end position="60"/>
    </location>
</feature>
<dbReference type="RefSeq" id="XP_056788078.1">
    <property type="nucleotide sequence ID" value="XM_056937279.1"/>
</dbReference>